<dbReference type="EMBL" id="QICH01000002">
    <property type="protein sequence ID" value="PXF63015.1"/>
    <property type="molecule type" value="Genomic_DNA"/>
</dbReference>
<dbReference type="Gene3D" id="3.30.1050.10">
    <property type="entry name" value="SCP2 sterol-binding domain"/>
    <property type="match status" value="1"/>
</dbReference>
<keyword evidence="3" id="KW-1185">Reference proteome</keyword>
<evidence type="ECO:0000259" key="1">
    <source>
        <dbReference type="Pfam" id="PF02036"/>
    </source>
</evidence>
<organism evidence="2 3">
    <name type="scientific">Kangiella spongicola</name>
    <dbReference type="NCBI Taxonomy" id="796379"/>
    <lineage>
        <taxon>Bacteria</taxon>
        <taxon>Pseudomonadati</taxon>
        <taxon>Pseudomonadota</taxon>
        <taxon>Gammaproteobacteria</taxon>
        <taxon>Kangiellales</taxon>
        <taxon>Kangiellaceae</taxon>
        <taxon>Kangiella</taxon>
    </lineage>
</organism>
<dbReference type="AlphaFoldDB" id="A0A318D551"/>
<dbReference type="InterPro" id="IPR036527">
    <property type="entry name" value="SCP2_sterol-bd_dom_sf"/>
</dbReference>
<reference evidence="2 3" key="1">
    <citation type="submission" date="2018-05" db="EMBL/GenBank/DDBJ databases">
        <title>Kangiella spongicola genome sequence.</title>
        <authorList>
            <person name="Maclea K.S."/>
            <person name="Goen A.E."/>
            <person name="Kelley C."/>
            <person name="Underriner A."/>
            <person name="Silverwood T."/>
            <person name="Trachtenberg A.M."/>
        </authorList>
    </citation>
    <scope>NUCLEOTIDE SEQUENCE [LARGE SCALE GENOMIC DNA]</scope>
    <source>
        <strain evidence="2 3">ATCC BAA-2076</strain>
    </source>
</reference>
<name>A0A318D551_9GAMM</name>
<evidence type="ECO:0000313" key="3">
    <source>
        <dbReference type="Proteomes" id="UP000247689"/>
    </source>
</evidence>
<accession>A0A318D551</accession>
<sequence>MSAIFRVSPFSAIQARGYHLLRPASLGRLVTFIPKAISLHLADWVLNSCLKEQLEEGVFDYLQGRLLLVEITDAKVAVLLGAQDSRLRCEKVLSPKDIVESVKSDATLSLDTLSAVGLMQQEVDPDTLFFQRKLRIQGDTELAHQVKNTLDTLPPETIPSLIRQMMSKYSSRMNEPD</sequence>
<dbReference type="RefSeq" id="WP_110200818.1">
    <property type="nucleotide sequence ID" value="NZ_QICH01000002.1"/>
</dbReference>
<proteinExistence type="predicted"/>
<comment type="caution">
    <text evidence="2">The sequence shown here is derived from an EMBL/GenBank/DDBJ whole genome shotgun (WGS) entry which is preliminary data.</text>
</comment>
<dbReference type="Proteomes" id="UP000247689">
    <property type="component" value="Unassembled WGS sequence"/>
</dbReference>
<gene>
    <name evidence="2" type="ORF">DL796_06055</name>
</gene>
<protein>
    <submittedName>
        <fullName evidence="2">Sterol-binding protein</fullName>
    </submittedName>
</protein>
<dbReference type="OrthoDB" id="5292463at2"/>
<dbReference type="InterPro" id="IPR003033">
    <property type="entry name" value="SCP2_sterol-bd_dom"/>
</dbReference>
<dbReference type="Pfam" id="PF02036">
    <property type="entry name" value="SCP2"/>
    <property type="match status" value="1"/>
</dbReference>
<evidence type="ECO:0000313" key="2">
    <source>
        <dbReference type="EMBL" id="PXF63015.1"/>
    </source>
</evidence>
<dbReference type="SUPFAM" id="SSF55718">
    <property type="entry name" value="SCP-like"/>
    <property type="match status" value="1"/>
</dbReference>
<feature type="domain" description="SCP2" evidence="1">
    <location>
        <begin position="55"/>
        <end position="151"/>
    </location>
</feature>